<name>A0A533Q8P9_9BACT</name>
<organism evidence="1 2">
    <name type="scientific">Candidatus Jettenia ecosi</name>
    <dbReference type="NCBI Taxonomy" id="2494326"/>
    <lineage>
        <taxon>Bacteria</taxon>
        <taxon>Pseudomonadati</taxon>
        <taxon>Planctomycetota</taxon>
        <taxon>Candidatus Brocadiia</taxon>
        <taxon>Candidatus Brocadiales</taxon>
        <taxon>Candidatus Brocadiaceae</taxon>
        <taxon>Candidatus Jettenia</taxon>
    </lineage>
</organism>
<dbReference type="AlphaFoldDB" id="A0A533Q8P9"/>
<reference evidence="1 2" key="1">
    <citation type="submission" date="2019-04" db="EMBL/GenBank/DDBJ databases">
        <title>Genome of a novel bacterium Candidatus Jettenia ecosi reconstructed from metagenome of an anammox bioreactor.</title>
        <authorList>
            <person name="Mardanov A.V."/>
            <person name="Beletsky A.V."/>
            <person name="Ravin N.V."/>
            <person name="Botchkova E.A."/>
            <person name="Litti Y.V."/>
            <person name="Nozhevnikova A.N."/>
        </authorList>
    </citation>
    <scope>NUCLEOTIDE SEQUENCE [LARGE SCALE GENOMIC DNA]</scope>
    <source>
        <strain evidence="1">J2</strain>
    </source>
</reference>
<evidence type="ECO:0000313" key="2">
    <source>
        <dbReference type="Proteomes" id="UP000319783"/>
    </source>
</evidence>
<sequence length="271" mass="32621">MNYEEEKKRQNNELHAYNLDHLSDSDLLFLIESYVTKRCDYERIASQIKGDTDIITQMVDNDRVFERVIREGNKIFHVSPYFLFTLLVRRVFKLKKEDEDFINDVVAELNSSAPAYPWNKSKIVKLLNSIDVSDYLANMLAVFLRTSRFYKIQEYDEKQYQYIIDMIEEIRYSDTIRKFYIYCHIGNYALFFTGMFSEYIEHKFRYKKTLIDSRYYVDFGKTYFGLASEHYMARQHELDDTLCSLSEGFEIIIKLLHYMRNEYLPSNNLKL</sequence>
<proteinExistence type="predicted"/>
<comment type="caution">
    <text evidence="1">The sequence shown here is derived from an EMBL/GenBank/DDBJ whole genome shotgun (WGS) entry which is preliminary data.</text>
</comment>
<dbReference type="EMBL" id="SULG01000067">
    <property type="protein sequence ID" value="TLD41012.1"/>
    <property type="molecule type" value="Genomic_DNA"/>
</dbReference>
<dbReference type="Proteomes" id="UP000319783">
    <property type="component" value="Unassembled WGS sequence"/>
</dbReference>
<gene>
    <name evidence="1" type="ORF">JETT_2740</name>
</gene>
<accession>A0A533Q8P9</accession>
<evidence type="ECO:0000313" key="1">
    <source>
        <dbReference type="EMBL" id="TLD41012.1"/>
    </source>
</evidence>
<protein>
    <submittedName>
        <fullName evidence="1">Uncharacterized protein</fullName>
    </submittedName>
</protein>